<evidence type="ECO:0000256" key="1">
    <source>
        <dbReference type="ARBA" id="ARBA00006432"/>
    </source>
</evidence>
<feature type="domain" description="AMP-binding enzyme C-terminal" evidence="4">
    <location>
        <begin position="477"/>
        <end position="555"/>
    </location>
</feature>
<protein>
    <submittedName>
        <fullName evidence="5">Acyl-CoA synthetase</fullName>
    </submittedName>
</protein>
<proteinExistence type="inferred from homology"/>
<dbReference type="PANTHER" id="PTHR43201">
    <property type="entry name" value="ACYL-COA SYNTHETASE"/>
    <property type="match status" value="1"/>
</dbReference>
<dbReference type="InterPro" id="IPR000873">
    <property type="entry name" value="AMP-dep_synth/lig_dom"/>
</dbReference>
<dbReference type="PROSITE" id="PS00455">
    <property type="entry name" value="AMP_BINDING"/>
    <property type="match status" value="1"/>
</dbReference>
<sequence>MSNFTLNPVPEHGVTRRDITDQFFFFLKQLKKSNLTEKQSLRDIGKAVMSQVRWGSYETSQLNQAARKHPDRLGLVDDDGERTFAQFWEDVNRLALGLQRRGIGEGSRVAVLARNGRAAIYPLCARHLLGYHIFMINANASAEQIERVLDFHEIELIIVDEEFLDRMNEGSRNRDLVIGHVDTDEEAGPGEREDISGFDTMQDVIDSARVTDSLPFRPAQSRHIVLTSGTTGMPKGVVRRVTRSPQPAAPILAAIPWRPGMTLMLTAVLFHAYGWANLLMALLTGSTIIARRTFDPAQAIDDIRRYDITAMASAASRLRALYRYMDENGIEKVDGLEFIVSAGSPLTPHEIQEAERKFGRVLCNCYGSTETATLAMARPEELAADPTLSGVVYPGTRVEIRDENDELVPEGETGNIFVGAYDMFLGYTDPTVPVKVVNGLVPMGDKGYFTEGNHLHVLGRADDMVITQSAEKIFPSELEDRLTRDPRIADVTVHGVPDEHFGQALRAYIIRAEGVTPAELDAEEVRRILRESLSDAHAPRDVFFVEEFPRNPMGKVIRPQLPGRSTVE</sequence>
<accession>A0A3R8QSD0</accession>
<evidence type="ECO:0000259" key="3">
    <source>
        <dbReference type="Pfam" id="PF00501"/>
    </source>
</evidence>
<dbReference type="Pfam" id="PF13193">
    <property type="entry name" value="AMP-binding_C"/>
    <property type="match status" value="1"/>
</dbReference>
<dbReference type="AlphaFoldDB" id="A0A3R8QSD0"/>
<dbReference type="PANTHER" id="PTHR43201:SF5">
    <property type="entry name" value="MEDIUM-CHAIN ACYL-COA LIGASE ACSF2, MITOCHONDRIAL"/>
    <property type="match status" value="1"/>
</dbReference>
<organism evidence="5 6">
    <name type="scientific">Corynebacterium bovis</name>
    <dbReference type="NCBI Taxonomy" id="36808"/>
    <lineage>
        <taxon>Bacteria</taxon>
        <taxon>Bacillati</taxon>
        <taxon>Actinomycetota</taxon>
        <taxon>Actinomycetes</taxon>
        <taxon>Mycobacteriales</taxon>
        <taxon>Corynebacteriaceae</taxon>
        <taxon>Corynebacterium</taxon>
    </lineage>
</organism>
<gene>
    <name evidence="5" type="ORF">CXF42_00285</name>
</gene>
<dbReference type="InterPro" id="IPR020845">
    <property type="entry name" value="AMP-binding_CS"/>
</dbReference>
<feature type="domain" description="AMP-dependent synthetase/ligase" evidence="3">
    <location>
        <begin position="63"/>
        <end position="427"/>
    </location>
</feature>
<dbReference type="CDD" id="cd04433">
    <property type="entry name" value="AFD_class_I"/>
    <property type="match status" value="1"/>
</dbReference>
<comment type="similarity">
    <text evidence="1">Belongs to the ATP-dependent AMP-binding enzyme family.</text>
</comment>
<dbReference type="GO" id="GO:0006631">
    <property type="term" value="P:fatty acid metabolic process"/>
    <property type="evidence" value="ECO:0007669"/>
    <property type="project" value="TreeGrafter"/>
</dbReference>
<dbReference type="Pfam" id="PF00501">
    <property type="entry name" value="AMP-binding"/>
    <property type="match status" value="1"/>
</dbReference>
<comment type="caution">
    <text evidence="5">The sequence shown here is derived from an EMBL/GenBank/DDBJ whole genome shotgun (WGS) entry which is preliminary data.</text>
</comment>
<dbReference type="InterPro" id="IPR025110">
    <property type="entry name" value="AMP-bd_C"/>
</dbReference>
<dbReference type="EMBL" id="PQNQ01000001">
    <property type="protein sequence ID" value="RRQ05609.1"/>
    <property type="molecule type" value="Genomic_DNA"/>
</dbReference>
<dbReference type="InterPro" id="IPR045851">
    <property type="entry name" value="AMP-bd_C_sf"/>
</dbReference>
<keyword evidence="6" id="KW-1185">Reference proteome</keyword>
<dbReference type="RefSeq" id="WP_125186893.1">
    <property type="nucleotide sequence ID" value="NZ_JBHYBN010000009.1"/>
</dbReference>
<dbReference type="InterPro" id="IPR042099">
    <property type="entry name" value="ANL_N_sf"/>
</dbReference>
<dbReference type="Gene3D" id="3.40.50.12780">
    <property type="entry name" value="N-terminal domain of ligase-like"/>
    <property type="match status" value="1"/>
</dbReference>
<dbReference type="Proteomes" id="UP000278422">
    <property type="component" value="Unassembled WGS sequence"/>
</dbReference>
<reference evidence="5 6" key="1">
    <citation type="submission" date="2018-01" db="EMBL/GenBank/DDBJ databases">
        <title>Twenty Corynebacterium bovis Genomes.</title>
        <authorList>
            <person name="Gulvik C.A."/>
        </authorList>
    </citation>
    <scope>NUCLEOTIDE SEQUENCE [LARGE SCALE GENOMIC DNA]</scope>
    <source>
        <strain evidence="5 6">16-2004</strain>
    </source>
</reference>
<evidence type="ECO:0000256" key="2">
    <source>
        <dbReference type="ARBA" id="ARBA00022598"/>
    </source>
</evidence>
<dbReference type="SUPFAM" id="SSF56801">
    <property type="entry name" value="Acetyl-CoA synthetase-like"/>
    <property type="match status" value="1"/>
</dbReference>
<keyword evidence="2" id="KW-0436">Ligase</keyword>
<evidence type="ECO:0000313" key="5">
    <source>
        <dbReference type="EMBL" id="RRQ05609.1"/>
    </source>
</evidence>
<dbReference type="Gene3D" id="3.30.300.30">
    <property type="match status" value="1"/>
</dbReference>
<evidence type="ECO:0000259" key="4">
    <source>
        <dbReference type="Pfam" id="PF13193"/>
    </source>
</evidence>
<name>A0A3R8QSD0_9CORY</name>
<dbReference type="GO" id="GO:0031956">
    <property type="term" value="F:medium-chain fatty acid-CoA ligase activity"/>
    <property type="evidence" value="ECO:0007669"/>
    <property type="project" value="TreeGrafter"/>
</dbReference>
<evidence type="ECO:0000313" key="6">
    <source>
        <dbReference type="Proteomes" id="UP000278422"/>
    </source>
</evidence>